<dbReference type="Proteomes" id="UP000019146">
    <property type="component" value="Chromosome 2"/>
</dbReference>
<protein>
    <submittedName>
        <fullName evidence="1">Uncharacterized protein</fullName>
    </submittedName>
</protein>
<reference evidence="1 2" key="1">
    <citation type="journal article" date="2014" name="Genome Announc.">
        <title>Draft Genome Sequence of the Haloacid-Degrading Burkholderia caribensis Strain MBA4.</title>
        <authorList>
            <person name="Pan Y."/>
            <person name="Kong K.F."/>
            <person name="Tsang J.S."/>
        </authorList>
    </citation>
    <scope>NUCLEOTIDE SEQUENCE [LARGE SCALE GENOMIC DNA]</scope>
    <source>
        <strain evidence="1 2">MBA4</strain>
    </source>
</reference>
<accession>A0A0P0RFX8</accession>
<dbReference type="AlphaFoldDB" id="A0A0P0RFX8"/>
<sequence>MLQMRADAMGWAGVVECEDDAMRRRATKCGAACAHGACGRSTRDPG</sequence>
<organism evidence="1 2">
    <name type="scientific">Paraburkholderia caribensis MBA4</name>
    <dbReference type="NCBI Taxonomy" id="1323664"/>
    <lineage>
        <taxon>Bacteria</taxon>
        <taxon>Pseudomonadati</taxon>
        <taxon>Pseudomonadota</taxon>
        <taxon>Betaproteobacteria</taxon>
        <taxon>Burkholderiales</taxon>
        <taxon>Burkholderiaceae</taxon>
        <taxon>Paraburkholderia</taxon>
    </lineage>
</organism>
<evidence type="ECO:0000313" key="1">
    <source>
        <dbReference type="EMBL" id="ALL67540.1"/>
    </source>
</evidence>
<gene>
    <name evidence="1" type="ORF">K788_0008117</name>
</gene>
<proteinExistence type="predicted"/>
<dbReference type="KEGG" id="bcai:K788_0008117"/>
<name>A0A0P0RFX8_9BURK</name>
<evidence type="ECO:0000313" key="2">
    <source>
        <dbReference type="Proteomes" id="UP000019146"/>
    </source>
</evidence>
<dbReference type="EMBL" id="CP012747">
    <property type="protein sequence ID" value="ALL67540.1"/>
    <property type="molecule type" value="Genomic_DNA"/>
</dbReference>